<dbReference type="Proteomes" id="UP001497457">
    <property type="component" value="Chromosome 21rd"/>
</dbReference>
<dbReference type="EMBL" id="OZ075131">
    <property type="protein sequence ID" value="CAL4979162.1"/>
    <property type="molecule type" value="Genomic_DNA"/>
</dbReference>
<dbReference type="AlphaFoldDB" id="A0ABC9AIQ8"/>
<dbReference type="CDD" id="cd13897">
    <property type="entry name" value="CuRO_3_LCC_plant"/>
    <property type="match status" value="1"/>
</dbReference>
<evidence type="ECO:0000256" key="9">
    <source>
        <dbReference type="ARBA" id="ARBA00022737"/>
    </source>
</evidence>
<dbReference type="GO" id="GO:0052716">
    <property type="term" value="F:hydroquinone:oxygen oxidoreductase activity"/>
    <property type="evidence" value="ECO:0007669"/>
    <property type="project" value="UniProtKB-EC"/>
</dbReference>
<keyword evidence="8 13" id="KW-0479">Metal-binding</keyword>
<evidence type="ECO:0000256" key="1">
    <source>
        <dbReference type="ARBA" id="ARBA00000349"/>
    </source>
</evidence>
<dbReference type="Pfam" id="PF07731">
    <property type="entry name" value="Cu-oxidase_2"/>
    <property type="match status" value="1"/>
</dbReference>
<comment type="subcellular location">
    <subcellularLocation>
        <location evidence="3 13">Secreted</location>
        <location evidence="3 13">Extracellular space</location>
        <location evidence="3 13">Apoplast</location>
    </subcellularLocation>
</comment>
<evidence type="ECO:0000256" key="2">
    <source>
        <dbReference type="ARBA" id="ARBA00002075"/>
    </source>
</evidence>
<dbReference type="EC" id="1.10.3.2" evidence="5 13"/>
<feature type="signal peptide" evidence="13">
    <location>
        <begin position="1"/>
        <end position="36"/>
    </location>
</feature>
<comment type="function">
    <text evidence="2 13">Lignin degradation and detoxification of lignin-derived products.</text>
</comment>
<comment type="similarity">
    <text evidence="4 13">Belongs to the multicopper oxidase family.</text>
</comment>
<evidence type="ECO:0000256" key="8">
    <source>
        <dbReference type="ARBA" id="ARBA00022723"/>
    </source>
</evidence>
<evidence type="ECO:0000256" key="5">
    <source>
        <dbReference type="ARBA" id="ARBA00012297"/>
    </source>
</evidence>
<keyword evidence="6 13" id="KW-0052">Apoplast</keyword>
<evidence type="ECO:0000259" key="16">
    <source>
        <dbReference type="Pfam" id="PF07731"/>
    </source>
</evidence>
<evidence type="ECO:0000256" key="11">
    <source>
        <dbReference type="ARBA" id="ARBA00023008"/>
    </source>
</evidence>
<dbReference type="InterPro" id="IPR045087">
    <property type="entry name" value="Cu-oxidase_fam"/>
</dbReference>
<feature type="region of interest" description="Disordered" evidence="14">
    <location>
        <begin position="331"/>
        <end position="354"/>
    </location>
</feature>
<keyword evidence="13" id="KW-0732">Signal</keyword>
<evidence type="ECO:0000256" key="14">
    <source>
        <dbReference type="SAM" id="MobiDB-lite"/>
    </source>
</evidence>
<protein>
    <recommendedName>
        <fullName evidence="5 13">Laccase</fullName>
        <ecNumber evidence="5 13">1.10.3.2</ecNumber>
    </recommendedName>
    <alternativeName>
        <fullName evidence="13">Benzenediol:oxygen oxidoreductase</fullName>
    </alternativeName>
    <alternativeName>
        <fullName evidence="13">Diphenol oxidase</fullName>
    </alternativeName>
    <alternativeName>
        <fullName evidence="13">Urishiol oxidase</fullName>
    </alternativeName>
</protein>
<dbReference type="InterPro" id="IPR034289">
    <property type="entry name" value="CuRO_3_LCC"/>
</dbReference>
<dbReference type="GO" id="GO:0048046">
    <property type="term" value="C:apoplast"/>
    <property type="evidence" value="ECO:0007669"/>
    <property type="project" value="UniProtKB-SubCell"/>
</dbReference>
<dbReference type="InterPro" id="IPR011706">
    <property type="entry name" value="Cu-oxidase_C"/>
</dbReference>
<dbReference type="GO" id="GO:0046872">
    <property type="term" value="F:metal ion binding"/>
    <property type="evidence" value="ECO:0007669"/>
    <property type="project" value="UniProtKB-KW"/>
</dbReference>
<dbReference type="InterPro" id="IPR034288">
    <property type="entry name" value="CuRO_1_LCC"/>
</dbReference>
<keyword evidence="7 13" id="KW-0964">Secreted</keyword>
<keyword evidence="12 13" id="KW-0439">Lignin degradation</keyword>
<feature type="domain" description="Plastocyanin-like" evidence="17">
    <location>
        <begin position="45"/>
        <end position="159"/>
    </location>
</feature>
<dbReference type="InterPro" id="IPR011707">
    <property type="entry name" value="Cu-oxidase-like_N"/>
</dbReference>
<dbReference type="GO" id="GO:0046274">
    <property type="term" value="P:lignin catabolic process"/>
    <property type="evidence" value="ECO:0007669"/>
    <property type="project" value="UniProtKB-KW"/>
</dbReference>
<dbReference type="NCBIfam" id="TIGR03389">
    <property type="entry name" value="laccase"/>
    <property type="match status" value="1"/>
</dbReference>
<dbReference type="CDD" id="cd13849">
    <property type="entry name" value="CuRO_1_LCC_plant"/>
    <property type="match status" value="1"/>
</dbReference>
<reference evidence="19" key="1">
    <citation type="submission" date="2024-06" db="EMBL/GenBank/DDBJ databases">
        <authorList>
            <person name="Ryan C."/>
        </authorList>
    </citation>
    <scope>NUCLEOTIDE SEQUENCE [LARGE SCALE GENOMIC DNA]</scope>
</reference>
<feature type="domain" description="Plastocyanin-like" evidence="16">
    <location>
        <begin position="484"/>
        <end position="597"/>
    </location>
</feature>
<evidence type="ECO:0000259" key="17">
    <source>
        <dbReference type="Pfam" id="PF07732"/>
    </source>
</evidence>
<name>A0ABC9AIQ8_9POAL</name>
<evidence type="ECO:0000313" key="19">
    <source>
        <dbReference type="Proteomes" id="UP001497457"/>
    </source>
</evidence>
<dbReference type="PANTHER" id="PTHR11709">
    <property type="entry name" value="MULTI-COPPER OXIDASE"/>
    <property type="match status" value="1"/>
</dbReference>
<feature type="domain" description="Plastocyanin-like" evidence="15">
    <location>
        <begin position="172"/>
        <end position="299"/>
    </location>
</feature>
<keyword evidence="19" id="KW-1185">Reference proteome</keyword>
<keyword evidence="11 13" id="KW-0186">Copper</keyword>
<evidence type="ECO:0000256" key="4">
    <source>
        <dbReference type="ARBA" id="ARBA00010609"/>
    </source>
</evidence>
<dbReference type="InterPro" id="IPR033138">
    <property type="entry name" value="Cu_oxidase_CS"/>
</dbReference>
<evidence type="ECO:0000256" key="13">
    <source>
        <dbReference type="RuleBase" id="RU361119"/>
    </source>
</evidence>
<keyword evidence="10 13" id="KW-0560">Oxidoreductase</keyword>
<dbReference type="InterPro" id="IPR034285">
    <property type="entry name" value="CuRO_2_LCC"/>
</dbReference>
<gene>
    <name evidence="18" type="ORF">URODEC1_LOCUS55140</name>
</gene>
<dbReference type="SUPFAM" id="SSF49503">
    <property type="entry name" value="Cupredoxins"/>
    <property type="match status" value="3"/>
</dbReference>
<dbReference type="Pfam" id="PF07732">
    <property type="entry name" value="Cu-oxidase_3"/>
    <property type="match status" value="1"/>
</dbReference>
<evidence type="ECO:0000256" key="6">
    <source>
        <dbReference type="ARBA" id="ARBA00022523"/>
    </source>
</evidence>
<dbReference type="PANTHER" id="PTHR11709:SF512">
    <property type="entry name" value="LACCASE"/>
    <property type="match status" value="1"/>
</dbReference>
<dbReference type="InterPro" id="IPR017761">
    <property type="entry name" value="Laccase"/>
</dbReference>
<proteinExistence type="inferred from homology"/>
<evidence type="ECO:0000256" key="12">
    <source>
        <dbReference type="ARBA" id="ARBA00023185"/>
    </source>
</evidence>
<comment type="catalytic activity">
    <reaction evidence="1 13">
        <text>4 hydroquinone + O2 = 4 benzosemiquinone + 2 H2O</text>
        <dbReference type="Rhea" id="RHEA:11276"/>
        <dbReference type="ChEBI" id="CHEBI:15377"/>
        <dbReference type="ChEBI" id="CHEBI:15379"/>
        <dbReference type="ChEBI" id="CHEBI:17594"/>
        <dbReference type="ChEBI" id="CHEBI:17977"/>
        <dbReference type="EC" id="1.10.3.2"/>
    </reaction>
</comment>
<evidence type="ECO:0000256" key="10">
    <source>
        <dbReference type="ARBA" id="ARBA00023002"/>
    </source>
</evidence>
<feature type="chain" id="PRO_5044524829" description="Laccase" evidence="13">
    <location>
        <begin position="37"/>
        <end position="635"/>
    </location>
</feature>
<dbReference type="PROSITE" id="PS00080">
    <property type="entry name" value="MULTICOPPER_OXIDASE2"/>
    <property type="match status" value="1"/>
</dbReference>
<evidence type="ECO:0000256" key="3">
    <source>
        <dbReference type="ARBA" id="ARBA00004271"/>
    </source>
</evidence>
<comment type="cofactor">
    <cofactor evidence="13">
        <name>Cu cation</name>
        <dbReference type="ChEBI" id="CHEBI:23378"/>
    </cofactor>
    <text evidence="13">Binds 4 Cu cations per monomer.</text>
</comment>
<evidence type="ECO:0000259" key="15">
    <source>
        <dbReference type="Pfam" id="PF00394"/>
    </source>
</evidence>
<organism evidence="18 19">
    <name type="scientific">Urochloa decumbens</name>
    <dbReference type="NCBI Taxonomy" id="240449"/>
    <lineage>
        <taxon>Eukaryota</taxon>
        <taxon>Viridiplantae</taxon>
        <taxon>Streptophyta</taxon>
        <taxon>Embryophyta</taxon>
        <taxon>Tracheophyta</taxon>
        <taxon>Spermatophyta</taxon>
        <taxon>Magnoliopsida</taxon>
        <taxon>Liliopsida</taxon>
        <taxon>Poales</taxon>
        <taxon>Poaceae</taxon>
        <taxon>PACMAD clade</taxon>
        <taxon>Panicoideae</taxon>
        <taxon>Panicodae</taxon>
        <taxon>Paniceae</taxon>
        <taxon>Melinidinae</taxon>
        <taxon>Urochloa</taxon>
    </lineage>
</organism>
<sequence length="635" mass="69771">MASMESRSLPMAAAAAMALAVAIVFLVSTAAPLASAASVEHTFIVNQTKMTRLCKETLVTVVNGQLPGPTIEVTEGDSVTVHVVNMSPYNVTIHWHGVKQFRNCWADGVPMITQCPITPNKNFTYQFDVIGQEGTLWWHAHVPGLRATLHGAFIIRPRNGAKSYPFPKPHKEIPVIIGDWWEKDLAEMAMNMTKSIFTSYASASTVNGLVGDLFNCSGVPKQGYVLDVEPGKTYLLRIINAGLFSEFYLKIAGHKFTVVAADANYVSPFTTDVIAVTPGETIDALLLADAPPGRYYMGAVPNQAPLPDTQTPEYATRGMVQYKVSQSASSDTTTVSLSQGTEEGGGYRGKSAEAPVVPKMPDIHDTITSFYFHSNLTGLRQKGHLPVQQEVNERLFIVLGLGTICKHGRQSCKRGNSTEDMLVATMNNVSYLHPEATATPLLEAHYYHTGCNTTTEELPKRPPRFYNFTDEALIPFGPKEMRLEPTYKATLVRRFKHGNVVEIVFQSTGVLQGDSNPMHLHGHDMMVLAQGIGNYDPMKDVAKYNLVNPPVKNTVVAPNLGWVAIRFVANNPGVWFMHCHYEFHLSMGMAAVFIVEDGPTTETSLPPPPVNFPTCSHDISLMPKEFQLQTEKSET</sequence>
<dbReference type="InterPro" id="IPR002355">
    <property type="entry name" value="Cu_oxidase_Cu_BS"/>
</dbReference>
<dbReference type="PROSITE" id="PS00079">
    <property type="entry name" value="MULTICOPPER_OXIDASE1"/>
    <property type="match status" value="1"/>
</dbReference>
<keyword evidence="9 13" id="KW-0677">Repeat</keyword>
<dbReference type="InterPro" id="IPR001117">
    <property type="entry name" value="Cu-oxidase_2nd"/>
</dbReference>
<dbReference type="CDD" id="cd13875">
    <property type="entry name" value="CuRO_2_LCC_plant"/>
    <property type="match status" value="1"/>
</dbReference>
<dbReference type="InterPro" id="IPR008972">
    <property type="entry name" value="Cupredoxin"/>
</dbReference>
<feature type="compositionally biased region" description="Polar residues" evidence="14">
    <location>
        <begin position="331"/>
        <end position="341"/>
    </location>
</feature>
<dbReference type="Gene3D" id="2.60.40.420">
    <property type="entry name" value="Cupredoxins - blue copper proteins"/>
    <property type="match status" value="3"/>
</dbReference>
<dbReference type="Pfam" id="PF00394">
    <property type="entry name" value="Cu-oxidase"/>
    <property type="match status" value="1"/>
</dbReference>
<reference evidence="18 19" key="2">
    <citation type="submission" date="2024-10" db="EMBL/GenBank/DDBJ databases">
        <authorList>
            <person name="Ryan C."/>
        </authorList>
    </citation>
    <scope>NUCLEOTIDE SEQUENCE [LARGE SCALE GENOMIC DNA]</scope>
</reference>
<evidence type="ECO:0000256" key="7">
    <source>
        <dbReference type="ARBA" id="ARBA00022525"/>
    </source>
</evidence>
<accession>A0ABC9AIQ8</accession>
<evidence type="ECO:0000313" key="18">
    <source>
        <dbReference type="EMBL" id="CAL4979162.1"/>
    </source>
</evidence>